<dbReference type="InterPro" id="IPR008928">
    <property type="entry name" value="6-hairpin_glycosidase_sf"/>
</dbReference>
<comment type="similarity">
    <text evidence="1">Belongs to the glycosyl hydrolase 65 family.</text>
</comment>
<dbReference type="Proteomes" id="UP000256601">
    <property type="component" value="Unassembled WGS sequence"/>
</dbReference>
<dbReference type="VEuPathDB" id="FungiDB:YALI0_E07744g"/>
<evidence type="ECO:0000313" key="7">
    <source>
        <dbReference type="Proteomes" id="UP000256601"/>
    </source>
</evidence>
<keyword evidence="5" id="KW-0326">Glycosidase</keyword>
<evidence type="ECO:0000313" key="5">
    <source>
        <dbReference type="EMBL" id="RDW25456.1"/>
    </source>
</evidence>
<dbReference type="Gene3D" id="2.70.98.40">
    <property type="entry name" value="Glycoside hydrolase, family 65, N-terminal domain"/>
    <property type="match status" value="1"/>
</dbReference>
<sequence length="1089" mass="116060">MHFSFGLLLAASSVLAAPVNTTSANVTSVAPLANTSATAASRGPVFLPVPGPVNVTKGTEYNETALEYNNKTNVLTSHKFDKNYQSEAYVANGFIGIRLPVQGQGFSQSGNATNYTSLIEDRRFTGAYVSGFTAHSAGNGSLATEGFLASIPNWSELSVSVGNQSYNGSTSEKHISNYSQSLSLQNGVVSTNVTWSPTNDTQLQLNYTVLAHRARPNVGIVRLDITSQNATTVNITDLLNSKGSVGTSYLASGSDTGSIWTAVSALGSNNTVFEYSTLGFSNYSSVNISTEANSTQSISQSVPVELSPNTTFTVIKYVGIASSDASPATFATARKAALVARALGFDTLLYEHSNAWNNIWNDGDIVVPGDEELQIAVKASLFHLLSSVRSGDEPKGYNANGIAVGGLSSSNLQGLPAAIDSTVSPALLALYPQFAKNVVNYRVGLANKVSSKSKRSLVEPYHTSIDSALNAWNYFVSTNNTEWLNSTGYDFIAAAANHYAQQFSLNSSVGAYSSNVTYKGVTVLDSAYVNAGAVTLFKAASAASDIVGEDPNPTWSDISENVYIPQSSKNITLPSSNLGNLTLGVNALTYPLVYDAESAAHSRALANFHHYSKQVEKKKLSPVDASLLAIDSAALSESGSGSYTYLLQASQPFLRKPYYQFSAQEKPQGAFPYLPGAGAFLQIFTHGFTGFRPTQDTLFIDPALPPQLPEGYAVKGFKYQGEVYDINVTGTYTYITRRGIETLSTGNATFGNGTFFANGTKFNATNTTLYDATAFANFTGLNVSTLPAFNWTALGANLTVSNFTVNNTSFGYFNFSSLQNVTFGDLNVTVWGGLNVSNVTLGNAHTLNVTNLGFANATSFNGTFFNATSFGSSNETSLPVFWELPSGLYNASNETLVSAQDSTDSTPVFIQIGGRNSAAGNYSIKVNQTLIIPTYRGDIYFKNIPGNVAENAPVSSKEEWHPARFPVSINDGDNATYWQPINASRSEVVIDLGRERPISEATIVWGPFTPKNYSIGVLPVANGTLNWANTTYSNFSVESRVLAQNSTIGGDVSKVQLHNATARYVTLAIEGLSGKHGKHPGAVAELAFN</sequence>
<feature type="domain" description="Glycoside hydrolase family 65 N-terminal" evidence="3">
    <location>
        <begin position="78"/>
        <end position="324"/>
    </location>
</feature>
<gene>
    <name evidence="5" type="ORF">B0I71DRAFT_132533</name>
    <name evidence="4" type="ORF">YALI1_E09241g</name>
</gene>
<reference evidence="5 7" key="2">
    <citation type="submission" date="2018-07" db="EMBL/GenBank/DDBJ databases">
        <title>Draft Genome Assemblies for Five Robust Yarrowia lipolytica Strains Exhibiting High Lipid Production and Pentose Sugar Utilization and Sugar Alcohol Secretion from Undetoxified Lignocellulosic Biomass Hydrolysates.</title>
        <authorList>
            <consortium name="DOE Joint Genome Institute"/>
            <person name="Walker C."/>
            <person name="Ryu S."/>
            <person name="Na H."/>
            <person name="Zane M."/>
            <person name="LaButti K."/>
            <person name="Lipzen A."/>
            <person name="Haridas S."/>
            <person name="Barry K."/>
            <person name="Grigoriev I.V."/>
            <person name="Quarterman J."/>
            <person name="Slininger P."/>
            <person name="Dien B."/>
            <person name="Trinh C.T."/>
        </authorList>
    </citation>
    <scope>NUCLEOTIDE SEQUENCE [LARGE SCALE GENOMIC DNA]</scope>
    <source>
        <strain evidence="5 7">YB392</strain>
    </source>
</reference>
<dbReference type="Gene3D" id="2.60.120.260">
    <property type="entry name" value="Galactose-binding domain-like"/>
    <property type="match status" value="1"/>
</dbReference>
<dbReference type="GO" id="GO:0005993">
    <property type="term" value="P:trehalose catabolic process"/>
    <property type="evidence" value="ECO:0007669"/>
    <property type="project" value="TreeGrafter"/>
</dbReference>
<dbReference type="GO" id="GO:0004555">
    <property type="term" value="F:alpha,alpha-trehalase activity"/>
    <property type="evidence" value="ECO:0007669"/>
    <property type="project" value="TreeGrafter"/>
</dbReference>
<reference evidence="4 6" key="1">
    <citation type="journal article" date="2016" name="PLoS ONE">
        <title>Sequence Assembly of Yarrowia lipolytica Strain W29/CLIB89 Shows Transposable Element Diversity.</title>
        <authorList>
            <person name="Magnan C."/>
            <person name="Yu J."/>
            <person name="Chang I."/>
            <person name="Jahn E."/>
            <person name="Kanomata Y."/>
            <person name="Wu J."/>
            <person name="Zeller M."/>
            <person name="Oakes M."/>
            <person name="Baldi P."/>
            <person name="Sandmeyer S."/>
        </authorList>
    </citation>
    <scope>NUCLEOTIDE SEQUENCE [LARGE SCALE GENOMIC DNA]</scope>
    <source>
        <strain evidence="4">CLIB89</strain>
        <strain evidence="6">CLIB89(W29)</strain>
    </source>
</reference>
<evidence type="ECO:0000313" key="4">
    <source>
        <dbReference type="EMBL" id="AOW05090.1"/>
    </source>
</evidence>
<dbReference type="InterPro" id="IPR037018">
    <property type="entry name" value="GH65_N"/>
</dbReference>
<dbReference type="PANTHER" id="PTHR11051:SF8">
    <property type="entry name" value="PROTEIN-GLUCOSYLGALACTOSYLHYDROXYLYSINE GLUCOSIDASE"/>
    <property type="match status" value="1"/>
</dbReference>
<dbReference type="GO" id="GO:0009277">
    <property type="term" value="C:fungal-type cell wall"/>
    <property type="evidence" value="ECO:0007669"/>
    <property type="project" value="TreeGrafter"/>
</dbReference>
<dbReference type="InterPro" id="IPR008979">
    <property type="entry name" value="Galactose-bd-like_sf"/>
</dbReference>
<evidence type="ECO:0000313" key="6">
    <source>
        <dbReference type="Proteomes" id="UP000182444"/>
    </source>
</evidence>
<dbReference type="AlphaFoldDB" id="A0A1D8NHI1"/>
<dbReference type="InterPro" id="IPR012341">
    <property type="entry name" value="6hp_glycosidase-like_sf"/>
</dbReference>
<evidence type="ECO:0000256" key="1">
    <source>
        <dbReference type="ARBA" id="ARBA00006768"/>
    </source>
</evidence>
<name>A0A1D8NHI1_YARLL</name>
<dbReference type="SUPFAM" id="SSF74650">
    <property type="entry name" value="Galactose mutarotase-like"/>
    <property type="match status" value="1"/>
</dbReference>
<dbReference type="PANTHER" id="PTHR11051">
    <property type="entry name" value="GLYCOSYL HYDROLASE-RELATED"/>
    <property type="match status" value="1"/>
</dbReference>
<dbReference type="SUPFAM" id="SSF49785">
    <property type="entry name" value="Galactose-binding domain-like"/>
    <property type="match status" value="1"/>
</dbReference>
<dbReference type="InterPro" id="IPR005196">
    <property type="entry name" value="Glyco_hydro_65_N"/>
</dbReference>
<accession>A0A1D8NHI1</accession>
<organism evidence="4 6">
    <name type="scientific">Yarrowia lipolytica</name>
    <name type="common">Candida lipolytica</name>
    <dbReference type="NCBI Taxonomy" id="4952"/>
    <lineage>
        <taxon>Eukaryota</taxon>
        <taxon>Fungi</taxon>
        <taxon>Dikarya</taxon>
        <taxon>Ascomycota</taxon>
        <taxon>Saccharomycotina</taxon>
        <taxon>Dipodascomycetes</taxon>
        <taxon>Dipodascales</taxon>
        <taxon>Dipodascales incertae sedis</taxon>
        <taxon>Yarrowia</taxon>
    </lineage>
</organism>
<evidence type="ECO:0000259" key="3">
    <source>
        <dbReference type="Pfam" id="PF03636"/>
    </source>
</evidence>
<protein>
    <submittedName>
        <fullName evidence="5">Six-hairpin glycosidase-like protein</fullName>
    </submittedName>
</protein>
<proteinExistence type="inferred from homology"/>
<dbReference type="Gene3D" id="1.50.10.10">
    <property type="match status" value="2"/>
</dbReference>
<dbReference type="Pfam" id="PF03636">
    <property type="entry name" value="Glyco_hydro_65N"/>
    <property type="match status" value="1"/>
</dbReference>
<dbReference type="eggNOG" id="KOG4125">
    <property type="taxonomic scope" value="Eukaryota"/>
</dbReference>
<dbReference type="EMBL" id="KZ859001">
    <property type="protein sequence ID" value="RDW25456.1"/>
    <property type="molecule type" value="Genomic_DNA"/>
</dbReference>
<evidence type="ECO:0000256" key="2">
    <source>
        <dbReference type="SAM" id="SignalP"/>
    </source>
</evidence>
<keyword evidence="2" id="KW-0732">Signal</keyword>
<feature type="signal peptide" evidence="2">
    <location>
        <begin position="1"/>
        <end position="16"/>
    </location>
</feature>
<dbReference type="Proteomes" id="UP000182444">
    <property type="component" value="Chromosome 1E"/>
</dbReference>
<dbReference type="GO" id="GO:0030246">
    <property type="term" value="F:carbohydrate binding"/>
    <property type="evidence" value="ECO:0007669"/>
    <property type="project" value="InterPro"/>
</dbReference>
<keyword evidence="5" id="KW-0378">Hydrolase</keyword>
<feature type="chain" id="PRO_5033739617" evidence="2">
    <location>
        <begin position="17"/>
        <end position="1089"/>
    </location>
</feature>
<dbReference type="SUPFAM" id="SSF48208">
    <property type="entry name" value="Six-hairpin glycosidases"/>
    <property type="match status" value="1"/>
</dbReference>
<dbReference type="EMBL" id="CP017557">
    <property type="protein sequence ID" value="AOW05090.1"/>
    <property type="molecule type" value="Genomic_DNA"/>
</dbReference>
<dbReference type="VEuPathDB" id="FungiDB:YALI1_E09241g"/>
<dbReference type="InterPro" id="IPR011013">
    <property type="entry name" value="Gal_mutarotase_sf_dom"/>
</dbReference>